<keyword evidence="2" id="KW-1185">Reference proteome</keyword>
<name>A0AA39TJL8_ACESA</name>
<dbReference type="Proteomes" id="UP001168877">
    <property type="component" value="Unassembled WGS sequence"/>
</dbReference>
<reference evidence="1" key="2">
    <citation type="submission" date="2023-06" db="EMBL/GenBank/DDBJ databases">
        <authorList>
            <person name="Swenson N.G."/>
            <person name="Wegrzyn J.L."/>
            <person name="Mcevoy S.L."/>
        </authorList>
    </citation>
    <scope>NUCLEOTIDE SEQUENCE</scope>
    <source>
        <strain evidence="1">NS2018</strain>
        <tissue evidence="1">Leaf</tissue>
    </source>
</reference>
<dbReference type="EMBL" id="JAUESC010000001">
    <property type="protein sequence ID" value="KAK0608691.1"/>
    <property type="molecule type" value="Genomic_DNA"/>
</dbReference>
<dbReference type="AlphaFoldDB" id="A0AA39TJL8"/>
<proteinExistence type="predicted"/>
<organism evidence="1 2">
    <name type="scientific">Acer saccharum</name>
    <name type="common">Sugar maple</name>
    <dbReference type="NCBI Taxonomy" id="4024"/>
    <lineage>
        <taxon>Eukaryota</taxon>
        <taxon>Viridiplantae</taxon>
        <taxon>Streptophyta</taxon>
        <taxon>Embryophyta</taxon>
        <taxon>Tracheophyta</taxon>
        <taxon>Spermatophyta</taxon>
        <taxon>Magnoliopsida</taxon>
        <taxon>eudicotyledons</taxon>
        <taxon>Gunneridae</taxon>
        <taxon>Pentapetalae</taxon>
        <taxon>rosids</taxon>
        <taxon>malvids</taxon>
        <taxon>Sapindales</taxon>
        <taxon>Sapindaceae</taxon>
        <taxon>Hippocastanoideae</taxon>
        <taxon>Acereae</taxon>
        <taxon>Acer</taxon>
    </lineage>
</organism>
<protein>
    <submittedName>
        <fullName evidence="1">Uncharacterized protein</fullName>
    </submittedName>
</protein>
<evidence type="ECO:0000313" key="2">
    <source>
        <dbReference type="Proteomes" id="UP001168877"/>
    </source>
</evidence>
<reference evidence="1" key="1">
    <citation type="journal article" date="2022" name="Plant J.">
        <title>Strategies of tolerance reflected in two North American maple genomes.</title>
        <authorList>
            <person name="McEvoy S.L."/>
            <person name="Sezen U.U."/>
            <person name="Trouern-Trend A."/>
            <person name="McMahon S.M."/>
            <person name="Schaberg P.G."/>
            <person name="Yang J."/>
            <person name="Wegrzyn J.L."/>
            <person name="Swenson N.G."/>
        </authorList>
    </citation>
    <scope>NUCLEOTIDE SEQUENCE</scope>
    <source>
        <strain evidence="1">NS2018</strain>
    </source>
</reference>
<evidence type="ECO:0000313" key="1">
    <source>
        <dbReference type="EMBL" id="KAK0608691.1"/>
    </source>
</evidence>
<accession>A0AA39TJL8</accession>
<comment type="caution">
    <text evidence="1">The sequence shown here is derived from an EMBL/GenBank/DDBJ whole genome shotgun (WGS) entry which is preliminary data.</text>
</comment>
<gene>
    <name evidence="1" type="ORF">LWI29_034518</name>
</gene>
<sequence length="136" mass="15264">MEDIGREDADDLREFELESLTLRDWIKSSRTSCFNLISNQFGRGSGGNRRNFSRQSVIDGITTRWYITHPRGNPKHQPTDDVSKHQATSKPAWLSALKIVTGTMEGSLFLVALLTAFLRCNSKPSLIIAWKKVGGL</sequence>